<evidence type="ECO:0000313" key="3">
    <source>
        <dbReference type="Proteomes" id="UP001500131"/>
    </source>
</evidence>
<dbReference type="EMBL" id="JBAMZK010000022">
    <property type="protein sequence ID" value="KAL0505768.1"/>
    <property type="molecule type" value="Genomic_DNA"/>
</dbReference>
<feature type="compositionally biased region" description="Low complexity" evidence="1">
    <location>
        <begin position="298"/>
        <end position="307"/>
    </location>
</feature>
<proteinExistence type="predicted"/>
<organism evidence="2 3">
    <name type="scientific">Leishmania lindenbergi</name>
    <dbReference type="NCBI Taxonomy" id="651832"/>
    <lineage>
        <taxon>Eukaryota</taxon>
        <taxon>Discoba</taxon>
        <taxon>Euglenozoa</taxon>
        <taxon>Kinetoplastea</taxon>
        <taxon>Metakinetoplastina</taxon>
        <taxon>Trypanosomatida</taxon>
        <taxon>Trypanosomatidae</taxon>
        <taxon>Leishmaniinae</taxon>
        <taxon>Leishmania</taxon>
    </lineage>
</organism>
<feature type="compositionally biased region" description="Low complexity" evidence="1">
    <location>
        <begin position="645"/>
        <end position="661"/>
    </location>
</feature>
<evidence type="ECO:0000256" key="1">
    <source>
        <dbReference type="SAM" id="MobiDB-lite"/>
    </source>
</evidence>
<feature type="region of interest" description="Disordered" evidence="1">
    <location>
        <begin position="51"/>
        <end position="71"/>
    </location>
</feature>
<feature type="region of interest" description="Disordered" evidence="1">
    <location>
        <begin position="298"/>
        <end position="317"/>
    </location>
</feature>
<feature type="compositionally biased region" description="Pro residues" evidence="1">
    <location>
        <begin position="515"/>
        <end position="525"/>
    </location>
</feature>
<feature type="compositionally biased region" description="Low complexity" evidence="1">
    <location>
        <begin position="490"/>
        <end position="514"/>
    </location>
</feature>
<keyword evidence="3" id="KW-1185">Reference proteome</keyword>
<name>A0AAW3AFU7_9TRYP</name>
<feature type="compositionally biased region" description="Polar residues" evidence="1">
    <location>
        <begin position="413"/>
        <end position="436"/>
    </location>
</feature>
<feature type="region of interest" description="Disordered" evidence="1">
    <location>
        <begin position="322"/>
        <end position="694"/>
    </location>
</feature>
<feature type="compositionally biased region" description="Low complexity" evidence="1">
    <location>
        <begin position="356"/>
        <end position="375"/>
    </location>
</feature>
<dbReference type="AlphaFoldDB" id="A0AAW3AFU7"/>
<comment type="caution">
    <text evidence="2">The sequence shown here is derived from an EMBL/GenBank/DDBJ whole genome shotgun (WGS) entry which is preliminary data.</text>
</comment>
<feature type="region of interest" description="Disordered" evidence="1">
    <location>
        <begin position="238"/>
        <end position="260"/>
    </location>
</feature>
<protein>
    <submittedName>
        <fullName evidence="2">Uncharacterized protein</fullName>
    </submittedName>
</protein>
<feature type="compositionally biased region" description="Gly residues" evidence="1">
    <location>
        <begin position="680"/>
        <end position="689"/>
    </location>
</feature>
<reference evidence="2 3" key="1">
    <citation type="submission" date="2024-02" db="EMBL/GenBank/DDBJ databases">
        <title>FIRST GENOME SEQUENCES OF Leishmania (Viannia) shawi, Leishmania (Viannia) lindenbergi AND Leishmania (Viannia) utingensis.</title>
        <authorList>
            <person name="Resadore F."/>
            <person name="Custodio M.G.F."/>
            <person name="Boite M.C."/>
            <person name="Cupolillo E."/>
            <person name="Ferreira G.E.M."/>
        </authorList>
    </citation>
    <scope>NUCLEOTIDE SEQUENCE [LARGE SCALE GENOMIC DNA]</scope>
    <source>
        <strain evidence="2 3">MHOM/BR/1966/M15733</strain>
    </source>
</reference>
<feature type="compositionally biased region" description="Low complexity" evidence="1">
    <location>
        <begin position="165"/>
        <end position="182"/>
    </location>
</feature>
<feature type="region of interest" description="Disordered" evidence="1">
    <location>
        <begin position="145"/>
        <end position="210"/>
    </location>
</feature>
<sequence>MELHPLEAAAVRILFCGRPALTTGVVNLRVLLGGDGQYCLAEKRKAKLHHSSRHCTGGNVSGSNSFETGGDAEEKRESVYRVCSSDGLPDGCYYVKADRHYWVMHVKEEPRVALAAVATPTPPSTSVSGTQVTLVSPPMPLATTASTAEHSKVEEDELTSYKQDGGSAASAPAAADAMSGTAESSSALIPAGDAGCASTESKRQRTISTKRKCTRRAKAVEEDVDNLPLINTTFFNPTPLAEASPLEEHPQQEGASRHTVSVVGDVKAMRREKLLDIPPSARPSATVAADILVACEEPQSSQQQLEQQSERRKKTSWVHVDAVAEEGKDNETATAGSCVSTKRARGGTSSGGGNKANGNAVGGAPPAEQLAELAADSSQPTKKPQQRGKRCRNNDLTAEESSVLPPVWHPSDQPKSFLSSSTEKSPLPTLKTTKAAQKNKDLRSDEVEACASASATKLTDAGPPLLSTITNRDTESAPTPAPPARKSRKSSAATSATSAAATSDAAGTATLSKIPTPPPSPPPLHSVPSAGHATHGQEQKTPSRAGTNTASIVPSPQQQVANSSAMRSPASVPQDTTPDVLYSNRSSDGHAEARRSTASSIAAPVTHPKLRQQWQSQVQQHDHHSALNSPSTRSQPGANRSASTSSLLRPLPSPLLQRQSPWSDISGGAAGSRGFHEGEMNGGGGGGGFFPFDSPALGFTQVHHTLAEEFSLDVSESESSSAASEYLCDVEE</sequence>
<feature type="compositionally biased region" description="Polar residues" evidence="1">
    <location>
        <begin position="626"/>
        <end position="644"/>
    </location>
</feature>
<evidence type="ECO:0000313" key="2">
    <source>
        <dbReference type="EMBL" id="KAL0505768.1"/>
    </source>
</evidence>
<accession>A0AAW3AFU7</accession>
<feature type="compositionally biased region" description="Polar residues" evidence="1">
    <location>
        <begin position="539"/>
        <end position="577"/>
    </location>
</feature>
<feature type="region of interest" description="Disordered" evidence="1">
    <location>
        <begin position="711"/>
        <end position="732"/>
    </location>
</feature>
<gene>
    <name evidence="2" type="ORF">Q4I31_003549</name>
</gene>
<dbReference type="Proteomes" id="UP001500131">
    <property type="component" value="Unassembled WGS sequence"/>
</dbReference>